<keyword evidence="1" id="KW-0472">Membrane</keyword>
<evidence type="ECO:0000256" key="1">
    <source>
        <dbReference type="SAM" id="Phobius"/>
    </source>
</evidence>
<keyword evidence="1" id="KW-1133">Transmembrane helix</keyword>
<proteinExistence type="predicted"/>
<evidence type="ECO:0000313" key="2">
    <source>
        <dbReference type="Proteomes" id="UP000492821"/>
    </source>
</evidence>
<dbReference type="WBParaSite" id="Pan_g16546.t1">
    <property type="protein sequence ID" value="Pan_g16546.t1"/>
    <property type="gene ID" value="Pan_g16546"/>
</dbReference>
<keyword evidence="1" id="KW-0812">Transmembrane</keyword>
<accession>A0A7E4V600</accession>
<name>A0A7E4V600_PANRE</name>
<keyword evidence="2" id="KW-1185">Reference proteome</keyword>
<organism evidence="2 3">
    <name type="scientific">Panagrellus redivivus</name>
    <name type="common">Microworm</name>
    <dbReference type="NCBI Taxonomy" id="6233"/>
    <lineage>
        <taxon>Eukaryota</taxon>
        <taxon>Metazoa</taxon>
        <taxon>Ecdysozoa</taxon>
        <taxon>Nematoda</taxon>
        <taxon>Chromadorea</taxon>
        <taxon>Rhabditida</taxon>
        <taxon>Tylenchina</taxon>
        <taxon>Panagrolaimomorpha</taxon>
        <taxon>Panagrolaimoidea</taxon>
        <taxon>Panagrolaimidae</taxon>
        <taxon>Panagrellus</taxon>
    </lineage>
</organism>
<reference evidence="2" key="1">
    <citation type="journal article" date="2013" name="Genetics">
        <title>The draft genome and transcriptome of Panagrellus redivivus are shaped by the harsh demands of a free-living lifestyle.</title>
        <authorList>
            <person name="Srinivasan J."/>
            <person name="Dillman A.R."/>
            <person name="Macchietto M.G."/>
            <person name="Heikkinen L."/>
            <person name="Lakso M."/>
            <person name="Fracchia K.M."/>
            <person name="Antoshechkin I."/>
            <person name="Mortazavi A."/>
            <person name="Wong G."/>
            <person name="Sternberg P.W."/>
        </authorList>
    </citation>
    <scope>NUCLEOTIDE SEQUENCE [LARGE SCALE GENOMIC DNA]</scope>
    <source>
        <strain evidence="2">MT8872</strain>
    </source>
</reference>
<sequence>MVHKIHLYSDITDLRCKQLINSQNWIIAKMYNYNALLTFVVGMSYCVCDFNIFVGDEVTITFNGPRLYFNIENPQLHDWKRFVLCFKSYPNTVREHCPRGYALFYSYVLGQARICYKMTRLGTIVDASASKMRGSVFFGNDGSVTIKVLQLPPSGYVRLINAQKVVPTTTTTTIPVRSTTTIPKTVKTTSYTVYYVIGGLVLLFILIVGSVIAWLCWSRKSRLSSPPH</sequence>
<feature type="transmembrane region" description="Helical" evidence="1">
    <location>
        <begin position="193"/>
        <end position="217"/>
    </location>
</feature>
<evidence type="ECO:0000313" key="3">
    <source>
        <dbReference type="WBParaSite" id="Pan_g16546.t1"/>
    </source>
</evidence>
<dbReference type="Proteomes" id="UP000492821">
    <property type="component" value="Unassembled WGS sequence"/>
</dbReference>
<dbReference type="AlphaFoldDB" id="A0A7E4V600"/>
<reference evidence="3" key="2">
    <citation type="submission" date="2020-10" db="UniProtKB">
        <authorList>
            <consortium name="WormBaseParasite"/>
        </authorList>
    </citation>
    <scope>IDENTIFICATION</scope>
</reference>
<protein>
    <submittedName>
        <fullName evidence="3">Galectin</fullName>
    </submittedName>
</protein>